<evidence type="ECO:0000313" key="8">
    <source>
        <dbReference type="EMBL" id="SES81846.1"/>
    </source>
</evidence>
<evidence type="ECO:0000313" key="10">
    <source>
        <dbReference type="Proteomes" id="UP000324021"/>
    </source>
</evidence>
<keyword evidence="9" id="KW-1185">Reference proteome</keyword>
<evidence type="ECO:0000313" key="9">
    <source>
        <dbReference type="Proteomes" id="UP000199320"/>
    </source>
</evidence>
<dbReference type="GO" id="GO:0005886">
    <property type="term" value="C:plasma membrane"/>
    <property type="evidence" value="ECO:0007669"/>
    <property type="project" value="UniProtKB-SubCell"/>
</dbReference>
<dbReference type="Proteomes" id="UP000324021">
    <property type="component" value="Unassembled WGS sequence"/>
</dbReference>
<feature type="transmembrane region" description="Helical" evidence="6">
    <location>
        <begin position="381"/>
        <end position="400"/>
    </location>
</feature>
<dbReference type="STRING" id="392421.SAMN04488694_1023"/>
<dbReference type="Proteomes" id="UP000199320">
    <property type="component" value="Unassembled WGS sequence"/>
</dbReference>
<feature type="transmembrane region" description="Helical" evidence="6">
    <location>
        <begin position="355"/>
        <end position="375"/>
    </location>
</feature>
<dbReference type="InterPro" id="IPR050833">
    <property type="entry name" value="Poly_Biosynth_Transport"/>
</dbReference>
<proteinExistence type="predicted"/>
<dbReference type="RefSeq" id="WP_092929486.1">
    <property type="nucleotide sequence ID" value="NZ_FMZP01000001.1"/>
</dbReference>
<reference evidence="9 10" key="1">
    <citation type="submission" date="2016-10" db="EMBL/GenBank/DDBJ databases">
        <authorList>
            <person name="Varghese N."/>
            <person name="Submissions S."/>
        </authorList>
    </citation>
    <scope>NUCLEOTIDE SEQUENCE [LARGE SCALE GENOMIC DNA]</scope>
    <source>
        <strain evidence="7 10">CDM_1</strain>
        <strain evidence="9">CDM_6</strain>
    </source>
</reference>
<feature type="transmembrane region" description="Helical" evidence="6">
    <location>
        <begin position="84"/>
        <end position="107"/>
    </location>
</feature>
<organism evidence="8 9">
    <name type="scientific">Natrinema hispanicum</name>
    <dbReference type="NCBI Taxonomy" id="392421"/>
    <lineage>
        <taxon>Archaea</taxon>
        <taxon>Methanobacteriati</taxon>
        <taxon>Methanobacteriota</taxon>
        <taxon>Stenosarchaea group</taxon>
        <taxon>Halobacteria</taxon>
        <taxon>Halobacteriales</taxon>
        <taxon>Natrialbaceae</taxon>
        <taxon>Natrinema</taxon>
    </lineage>
</organism>
<feature type="transmembrane region" description="Helical" evidence="6">
    <location>
        <begin position="312"/>
        <end position="334"/>
    </location>
</feature>
<feature type="transmembrane region" description="Helical" evidence="6">
    <location>
        <begin position="412"/>
        <end position="435"/>
    </location>
</feature>
<comment type="subcellular location">
    <subcellularLocation>
        <location evidence="1">Cell membrane</location>
        <topology evidence="1">Multi-pass membrane protein</topology>
    </subcellularLocation>
</comment>
<keyword evidence="5 6" id="KW-0472">Membrane</keyword>
<dbReference type="PANTHER" id="PTHR30250">
    <property type="entry name" value="PST FAMILY PREDICTED COLANIC ACID TRANSPORTER"/>
    <property type="match status" value="1"/>
</dbReference>
<keyword evidence="3 6" id="KW-0812">Transmembrane</keyword>
<name>A0A1H9ZL34_9EURY</name>
<dbReference type="EMBL" id="FOIC01000002">
    <property type="protein sequence ID" value="SES81846.1"/>
    <property type="molecule type" value="Genomic_DNA"/>
</dbReference>
<reference evidence="8" key="2">
    <citation type="submission" date="2016-10" db="EMBL/GenBank/DDBJ databases">
        <authorList>
            <person name="de Groot N.N."/>
        </authorList>
    </citation>
    <scope>NUCLEOTIDE SEQUENCE [LARGE SCALE GENOMIC DNA]</scope>
    <source>
        <strain evidence="8">CDM_6</strain>
    </source>
</reference>
<gene>
    <name evidence="8" type="ORF">SAMN04488694_1023</name>
    <name evidence="7" type="ORF">SAMN05192552_1001371</name>
</gene>
<evidence type="ECO:0000256" key="6">
    <source>
        <dbReference type="SAM" id="Phobius"/>
    </source>
</evidence>
<protein>
    <submittedName>
        <fullName evidence="8">Membrane protein involved in the export of O-antigen and teichoic acid</fullName>
    </submittedName>
</protein>
<evidence type="ECO:0000256" key="3">
    <source>
        <dbReference type="ARBA" id="ARBA00022692"/>
    </source>
</evidence>
<dbReference type="PANTHER" id="PTHR30250:SF28">
    <property type="entry name" value="POLYSACCHARIDE BIOSYNTHESIS PROTEIN"/>
    <property type="match status" value="1"/>
</dbReference>
<dbReference type="AlphaFoldDB" id="A0A1H9ZL34"/>
<evidence type="ECO:0000256" key="2">
    <source>
        <dbReference type="ARBA" id="ARBA00022475"/>
    </source>
</evidence>
<feature type="transmembrane region" description="Helical" evidence="6">
    <location>
        <begin position="441"/>
        <end position="462"/>
    </location>
</feature>
<feature type="transmembrane region" description="Helical" evidence="6">
    <location>
        <begin position="21"/>
        <end position="38"/>
    </location>
</feature>
<dbReference type="EMBL" id="FMZP01000001">
    <property type="protein sequence ID" value="SDC10215.1"/>
    <property type="molecule type" value="Genomic_DNA"/>
</dbReference>
<keyword evidence="2" id="KW-1003">Cell membrane</keyword>
<evidence type="ECO:0000256" key="5">
    <source>
        <dbReference type="ARBA" id="ARBA00023136"/>
    </source>
</evidence>
<sequence>MKSPANVDFIRESIITFLSDSLDKIAAFIAFVYFANYFTTDAFGTAYTVIGISMMAGSAPKAIADAISKRISEDTRTYDPYFTLGVASIIAFVLFAAAVVTVVIKLVESRFEVLALAGLVHLGTRPFLFHVERVYDGVGMTGAAASLDFVDGVLTALLRFVLILGLGFGPSGLLYSGALSAAMVGTVAYYLQFGMPTALPTRDTVADIKTFAGWSLVGRVSIEAFHNWPTVLAGVFVSPTLASWIRSAQTLSMPGDLPGRSVVKSIFVQVSGDLERGAVDVTPIQTGIDIASIFGIPLIAGAVILGDSLMPLVFGAGYENAGYVLVAVAAARVFDQQARILISTLNGADHPDATAKTNIAHAIGAGIVFMIVMILGGRLAFLLVLIAAYASWMATAYWFVDQRVVDVDRLSWRFVLEQALAAMVMTGAVAGVSAYVGASSWLITAFLIGIGGIVYAAVLLTASRRGRRIAKTVYGRFRPTQTQA</sequence>
<dbReference type="OrthoDB" id="112053at2157"/>
<accession>A0A1H9ZL34</accession>
<keyword evidence="4 6" id="KW-1133">Transmembrane helix</keyword>
<evidence type="ECO:0000313" key="7">
    <source>
        <dbReference type="EMBL" id="SDC10215.1"/>
    </source>
</evidence>
<feature type="transmembrane region" description="Helical" evidence="6">
    <location>
        <begin position="286"/>
        <end position="306"/>
    </location>
</feature>
<evidence type="ECO:0000256" key="4">
    <source>
        <dbReference type="ARBA" id="ARBA00022989"/>
    </source>
</evidence>
<evidence type="ECO:0000256" key="1">
    <source>
        <dbReference type="ARBA" id="ARBA00004651"/>
    </source>
</evidence>